<geneLocation type="plasmid" evidence="1 2">
    <name>pSDA1</name>
</geneLocation>
<gene>
    <name evidence="1" type="ORF">BN159_p110</name>
</gene>
<name>K4R9M7_STRDJ</name>
<dbReference type="KEGG" id="sdv:BN159_p110"/>
<accession>K4R9M7</accession>
<proteinExistence type="predicted"/>
<keyword evidence="1" id="KW-0614">Plasmid</keyword>
<evidence type="ECO:0000313" key="2">
    <source>
        <dbReference type="Proteomes" id="UP000008043"/>
    </source>
</evidence>
<dbReference type="AlphaFoldDB" id="K4R9M7"/>
<dbReference type="EMBL" id="HE971710">
    <property type="protein sequence ID" value="CCK32981.1"/>
    <property type="molecule type" value="Genomic_DNA"/>
</dbReference>
<dbReference type="Proteomes" id="UP000008043">
    <property type="component" value="Plasmid pSDA1"/>
</dbReference>
<organism evidence="2">
    <name type="scientific">Streptomyces davaonensis (strain DSM 101723 / JCM 4913 / KCC S-0913 / 768)</name>
    <dbReference type="NCBI Taxonomy" id="1214101"/>
    <lineage>
        <taxon>Bacteria</taxon>
        <taxon>Bacillati</taxon>
        <taxon>Actinomycetota</taxon>
        <taxon>Actinomycetes</taxon>
        <taxon>Kitasatosporales</taxon>
        <taxon>Streptomycetaceae</taxon>
        <taxon>Streptomyces</taxon>
    </lineage>
</organism>
<protein>
    <submittedName>
        <fullName evidence="1">Uncharacterized protein</fullName>
    </submittedName>
</protein>
<dbReference type="HOGENOM" id="CLU_2669370_0_0_11"/>
<keyword evidence="2" id="KW-1185">Reference proteome</keyword>
<reference evidence="1 2" key="1">
    <citation type="journal article" date="2012" name="J. Bacteriol.">
        <title>Genome sequence of the bacterium Streptomyces davawensis JCM 4913 and heterologous production of the unique antibiotic roseoflavin.</title>
        <authorList>
            <person name="Jankowitsch F."/>
            <person name="Schwarz J."/>
            <person name="Ruckert C."/>
            <person name="Gust B."/>
            <person name="Szczepanowski R."/>
            <person name="Blom J."/>
            <person name="Pelzer S."/>
            <person name="Kalinowski J."/>
            <person name="Mack M."/>
        </authorList>
    </citation>
    <scope>NUCLEOTIDE SEQUENCE [LARGE SCALE GENOMIC DNA]</scope>
    <source>
        <strain evidence="2">DSM 101723 / JCM 4913 / KCC S-0913 / 768</strain>
        <plasmid evidence="1 2">pSDA1</plasmid>
    </source>
</reference>
<evidence type="ECO:0000313" key="1">
    <source>
        <dbReference type="EMBL" id="CCK32981.1"/>
    </source>
</evidence>
<sequence>MNPDPVSWCSHGAREPRRQVPEAALKGPWHPRLRLGNGAWTKMHKKEQLPSSHLLFSQVRIRTRPLVRHFVGVKS</sequence>